<protein>
    <submittedName>
        <fullName evidence="1">Uncharacterized protein</fullName>
    </submittedName>
</protein>
<dbReference type="KEGG" id="vg:18266138"/>
<dbReference type="OrthoDB" id="39885at10239"/>
<dbReference type="Pfam" id="PF08477">
    <property type="entry name" value="Roc"/>
    <property type="match status" value="1"/>
</dbReference>
<sequence>MKPTKILFVGNSGSGKTILRRALLEMFNDETRKEIEDIFKGIVINNPTIGVHFSHFSTASDRRYILFDFSGKASHSTNKHFFFPEADVAFIIEGGENSLSPEQWEQEIRFSNQTIPIHRVSGSLLSKFNKICDFFDDSDWVVLSQEEI</sequence>
<name>W5S5W7_9VIRU</name>
<dbReference type="GeneID" id="18266138"/>
<dbReference type="RefSeq" id="YP_009001012.1">
    <property type="nucleotide sequence ID" value="NC_023423.1"/>
</dbReference>
<evidence type="ECO:0000313" key="2">
    <source>
        <dbReference type="Proteomes" id="UP000202176"/>
    </source>
</evidence>
<organism evidence="1 2">
    <name type="scientific">Pithovirus sibericum</name>
    <dbReference type="NCBI Taxonomy" id="1450746"/>
    <lineage>
        <taxon>Viruses</taxon>
        <taxon>Pithoviruses</taxon>
        <taxon>Orthopithovirinae</taxon>
        <taxon>Alphapithovirus</taxon>
        <taxon>Alphapithovirus sibericum</taxon>
    </lineage>
</organism>
<keyword evidence="2" id="KW-1185">Reference proteome</keyword>
<dbReference type="SUPFAM" id="SSF52540">
    <property type="entry name" value="P-loop containing nucleoside triphosphate hydrolases"/>
    <property type="match status" value="1"/>
</dbReference>
<dbReference type="Gene3D" id="3.40.50.300">
    <property type="entry name" value="P-loop containing nucleotide triphosphate hydrolases"/>
    <property type="match status" value="1"/>
</dbReference>
<gene>
    <name evidence="1" type="ORF">pv_110</name>
</gene>
<reference evidence="1 2" key="1">
    <citation type="journal article" date="2014" name="Proc. Natl. Acad. Sci. U.S.A.">
        <title>Thirty-thousand-year-old distant relative of giant icosahedral DNA viruses with a pandoravirus morphology.</title>
        <authorList>
            <person name="Legendre M."/>
            <person name="Bartoli J."/>
            <person name="Shmakova L."/>
            <person name="Jeudy S."/>
            <person name="Labadie K."/>
            <person name="Adrait A."/>
            <person name="Lescot M."/>
            <person name="Poirot O."/>
            <person name="Bertaux L."/>
            <person name="Bruley C."/>
            <person name="Coute Y."/>
            <person name="Rivkina E."/>
            <person name="Abergel C."/>
            <person name="Claverie J.M."/>
        </authorList>
    </citation>
    <scope>NUCLEOTIDE SEQUENCE [LARGE SCALE GENOMIC DNA]</scope>
    <source>
        <strain evidence="1">P1084-T</strain>
    </source>
</reference>
<dbReference type="InterPro" id="IPR027417">
    <property type="entry name" value="P-loop_NTPase"/>
</dbReference>
<dbReference type="EMBL" id="KF740664">
    <property type="protein sequence ID" value="AHH01677.1"/>
    <property type="molecule type" value="Genomic_DNA"/>
</dbReference>
<evidence type="ECO:0000313" key="1">
    <source>
        <dbReference type="EMBL" id="AHH01677.1"/>
    </source>
</evidence>
<dbReference type="Proteomes" id="UP000202176">
    <property type="component" value="Segment"/>
</dbReference>
<accession>W5S5W7</accession>
<proteinExistence type="predicted"/>